<proteinExistence type="inferred from homology"/>
<keyword evidence="16" id="KW-1185">Reference proteome</keyword>
<sequence>MLRYSVTHTSKQQNFNEFQESIPSSFNFQKVKQEKTRRGVRIPPSGLFRIDSTCQCHDRDYPPWTGEIHGMSQALLSKSLKLRVFWWMVLVLCTCCGTATTVLVIIEYIRGPTASSTTIRLVVPSLELPAITICPKVPDAFNFDAIYRDINEKIDGISTDCARDLVSYWIGGSGLENMDSLPEINETYMQILEQYYNKWRRSIETKQFFFEIHEKFGYKCSDLFVNCELGGKKQNCCDTIFRSRPTEADDIGRLVLEMKALPSITSPQYNFFQPQIIIYVNDNFEQVVDFPRFYLYPHEWNRMHFVARFIELLEHPNDCTNELIGKDANCFVRNWLTANVIDAFNCTVPYLEETKGISLNLPICDCVPGCSRWEYSVSLQQSPALQPFVQHEFNLEISFYDLQYEHVKEVYTISVPGFMSQIGGQFGFFLGLSIITMIQIVIYALSAFLSICIKMFRKILQNFNNFLKGNNYFAHTKNCNINKNSQEFNNLPKNLKRFEANGNREFINNFTIYEETSFGVEQIINNNKNINNNNSTERIKQLTKQRRISTNLSPITKNDYSSSGFIQKPIKNIYFYYLYLPNLYTIL</sequence>
<evidence type="ECO:0000256" key="3">
    <source>
        <dbReference type="ARBA" id="ARBA00022448"/>
    </source>
</evidence>
<evidence type="ECO:0000256" key="7">
    <source>
        <dbReference type="ARBA" id="ARBA00023053"/>
    </source>
</evidence>
<name>A0A8T0A491_9BILA</name>
<protein>
    <submittedName>
        <fullName evidence="15">Uncharacterized protein</fullName>
    </submittedName>
</protein>
<gene>
    <name evidence="15" type="ORF">Mgra_00000035</name>
</gene>
<accession>A0A8T0A491</accession>
<dbReference type="Proteomes" id="UP000605970">
    <property type="component" value="Unassembled WGS sequence"/>
</dbReference>
<evidence type="ECO:0000256" key="8">
    <source>
        <dbReference type="ARBA" id="ARBA00023065"/>
    </source>
</evidence>
<dbReference type="Pfam" id="PF00858">
    <property type="entry name" value="ASC"/>
    <property type="match status" value="2"/>
</dbReference>
<evidence type="ECO:0000256" key="14">
    <source>
        <dbReference type="SAM" id="Phobius"/>
    </source>
</evidence>
<keyword evidence="6 14" id="KW-1133">Transmembrane helix</keyword>
<keyword evidence="10" id="KW-0325">Glycoprotein</keyword>
<comment type="caution">
    <text evidence="15">The sequence shown here is derived from an EMBL/GenBank/DDBJ whole genome shotgun (WGS) entry which is preliminary data.</text>
</comment>
<evidence type="ECO:0000256" key="11">
    <source>
        <dbReference type="ARBA" id="ARBA00023201"/>
    </source>
</evidence>
<dbReference type="OrthoDB" id="5851074at2759"/>
<keyword evidence="7" id="KW-0915">Sodium</keyword>
<dbReference type="PANTHER" id="PTHR11690">
    <property type="entry name" value="AMILORIDE-SENSITIVE SODIUM CHANNEL-RELATED"/>
    <property type="match status" value="1"/>
</dbReference>
<evidence type="ECO:0000256" key="1">
    <source>
        <dbReference type="ARBA" id="ARBA00004141"/>
    </source>
</evidence>
<evidence type="ECO:0000256" key="10">
    <source>
        <dbReference type="ARBA" id="ARBA00023180"/>
    </source>
</evidence>
<dbReference type="EMBL" id="JABEBT010000001">
    <property type="protein sequence ID" value="KAF7640208.1"/>
    <property type="molecule type" value="Genomic_DNA"/>
</dbReference>
<dbReference type="PANTHER" id="PTHR11690:SF1">
    <property type="entry name" value="DEGENERIN LIKE"/>
    <property type="match status" value="1"/>
</dbReference>
<evidence type="ECO:0000313" key="15">
    <source>
        <dbReference type="EMBL" id="KAF7640208.1"/>
    </source>
</evidence>
<keyword evidence="3 13" id="KW-0813">Transport</keyword>
<feature type="transmembrane region" description="Helical" evidence="14">
    <location>
        <begin position="84"/>
        <end position="106"/>
    </location>
</feature>
<keyword evidence="5 13" id="KW-0812">Transmembrane</keyword>
<organism evidence="15 16">
    <name type="scientific">Meloidogyne graminicola</name>
    <dbReference type="NCBI Taxonomy" id="189291"/>
    <lineage>
        <taxon>Eukaryota</taxon>
        <taxon>Metazoa</taxon>
        <taxon>Ecdysozoa</taxon>
        <taxon>Nematoda</taxon>
        <taxon>Chromadorea</taxon>
        <taxon>Rhabditida</taxon>
        <taxon>Tylenchina</taxon>
        <taxon>Tylenchomorpha</taxon>
        <taxon>Tylenchoidea</taxon>
        <taxon>Meloidogynidae</taxon>
        <taxon>Meloidogyninae</taxon>
        <taxon>Meloidogyne</taxon>
    </lineage>
</organism>
<evidence type="ECO:0000256" key="12">
    <source>
        <dbReference type="ARBA" id="ARBA00023303"/>
    </source>
</evidence>
<dbReference type="Gene3D" id="1.10.287.770">
    <property type="entry name" value="YojJ-like"/>
    <property type="match status" value="1"/>
</dbReference>
<evidence type="ECO:0000256" key="5">
    <source>
        <dbReference type="ARBA" id="ARBA00022692"/>
    </source>
</evidence>
<evidence type="ECO:0000256" key="9">
    <source>
        <dbReference type="ARBA" id="ARBA00023136"/>
    </source>
</evidence>
<keyword evidence="9 14" id="KW-0472">Membrane</keyword>
<dbReference type="GO" id="GO:0005886">
    <property type="term" value="C:plasma membrane"/>
    <property type="evidence" value="ECO:0007669"/>
    <property type="project" value="TreeGrafter"/>
</dbReference>
<dbReference type="GO" id="GO:0015280">
    <property type="term" value="F:ligand-gated sodium channel activity"/>
    <property type="evidence" value="ECO:0007669"/>
    <property type="project" value="TreeGrafter"/>
</dbReference>
<keyword evidence="12 13" id="KW-0407">Ion channel</keyword>
<evidence type="ECO:0000256" key="2">
    <source>
        <dbReference type="ARBA" id="ARBA00007193"/>
    </source>
</evidence>
<comment type="similarity">
    <text evidence="2 13">Belongs to the amiloride-sensitive sodium channel (TC 1.A.6) family.</text>
</comment>
<evidence type="ECO:0000256" key="6">
    <source>
        <dbReference type="ARBA" id="ARBA00022989"/>
    </source>
</evidence>
<keyword evidence="11 13" id="KW-0739">Sodium transport</keyword>
<reference evidence="15" key="1">
    <citation type="journal article" date="2020" name="Ecol. Evol.">
        <title>Genome structure and content of the rice root-knot nematode (Meloidogyne graminicola).</title>
        <authorList>
            <person name="Phan N.T."/>
            <person name="Danchin E.G.J."/>
            <person name="Klopp C."/>
            <person name="Perfus-Barbeoch L."/>
            <person name="Kozlowski D.K."/>
            <person name="Koutsovoulos G.D."/>
            <person name="Lopez-Roques C."/>
            <person name="Bouchez O."/>
            <person name="Zahm M."/>
            <person name="Besnard G."/>
            <person name="Bellafiore S."/>
        </authorList>
    </citation>
    <scope>NUCLEOTIDE SEQUENCE</scope>
    <source>
        <strain evidence="15">VN-18</strain>
    </source>
</reference>
<evidence type="ECO:0000313" key="16">
    <source>
        <dbReference type="Proteomes" id="UP000605970"/>
    </source>
</evidence>
<dbReference type="AlphaFoldDB" id="A0A8T0A491"/>
<evidence type="ECO:0000256" key="4">
    <source>
        <dbReference type="ARBA" id="ARBA00022461"/>
    </source>
</evidence>
<keyword evidence="8 13" id="KW-0406">Ion transport</keyword>
<comment type="subcellular location">
    <subcellularLocation>
        <location evidence="1">Membrane</location>
        <topology evidence="1">Multi-pass membrane protein</topology>
    </subcellularLocation>
</comment>
<keyword evidence="4 13" id="KW-0894">Sodium channel</keyword>
<dbReference type="InterPro" id="IPR001873">
    <property type="entry name" value="ENaC"/>
</dbReference>
<feature type="transmembrane region" description="Helical" evidence="14">
    <location>
        <begin position="426"/>
        <end position="453"/>
    </location>
</feature>
<evidence type="ECO:0000256" key="13">
    <source>
        <dbReference type="RuleBase" id="RU000679"/>
    </source>
</evidence>